<comment type="caution">
    <text evidence="2">The sequence shown here is derived from an EMBL/GenBank/DDBJ whole genome shotgun (WGS) entry which is preliminary data.</text>
</comment>
<keyword evidence="1" id="KW-0472">Membrane</keyword>
<sequence length="82" mass="8780">MTLSVPCAFVKTPNEGSNFDNVPVAIWVFTTDPLPVVVSVTLFLGADKRSTSGPMTVITPACVVDAAARRHHSEAIVLLMRI</sequence>
<dbReference type="Proteomes" id="UP000471640">
    <property type="component" value="Unassembled WGS sequence"/>
</dbReference>
<accession>A0A6P1E514</accession>
<reference evidence="2 3" key="2">
    <citation type="submission" date="2020-02" db="EMBL/GenBank/DDBJ databases">
        <title>Genome sequences of Thiorhodococcus mannitoliphagus and Thiorhodococcus minor, purple sulfur photosynthetic bacteria in the gammaproteobacterial family, Chromatiaceae.</title>
        <authorList>
            <person name="Aviles F.A."/>
            <person name="Meyer T.E."/>
            <person name="Kyndt J.A."/>
        </authorList>
    </citation>
    <scope>NUCLEOTIDE SEQUENCE [LARGE SCALE GENOMIC DNA]</scope>
    <source>
        <strain evidence="2 3">DSM 18266</strain>
    </source>
</reference>
<feature type="transmembrane region" description="Helical" evidence="1">
    <location>
        <begin position="24"/>
        <end position="46"/>
    </location>
</feature>
<keyword evidence="1" id="KW-1133">Transmembrane helix</keyword>
<dbReference type="RefSeq" id="WP_164657045.1">
    <property type="nucleotide sequence ID" value="NZ_JAAIJR010000253.1"/>
</dbReference>
<dbReference type="AlphaFoldDB" id="A0A6P1E514"/>
<gene>
    <name evidence="2" type="ORF">G3480_25665</name>
</gene>
<evidence type="ECO:0000313" key="3">
    <source>
        <dbReference type="Proteomes" id="UP000471640"/>
    </source>
</evidence>
<keyword evidence="3" id="KW-1185">Reference proteome</keyword>
<evidence type="ECO:0000313" key="2">
    <source>
        <dbReference type="EMBL" id="NEX23622.1"/>
    </source>
</evidence>
<reference evidence="3" key="1">
    <citation type="journal article" date="2020" name="Microbiol. Resour. Announc.">
        <title>Draft Genome Sequences of Thiorhodococcus mannitoliphagus and Thiorhodococcus minor, Purple Sulfur Photosynthetic Bacteria in the Gammaproteobacterial Family Chromatiaceae.</title>
        <authorList>
            <person name="Aviles F.A."/>
            <person name="Meyer T.E."/>
            <person name="Kyndt J.A."/>
        </authorList>
    </citation>
    <scope>NUCLEOTIDE SEQUENCE [LARGE SCALE GENOMIC DNA]</scope>
    <source>
        <strain evidence="3">DSM 18266</strain>
    </source>
</reference>
<name>A0A6P1E514_9GAMM</name>
<dbReference type="EMBL" id="JAAIJR010000253">
    <property type="protein sequence ID" value="NEX23622.1"/>
    <property type="molecule type" value="Genomic_DNA"/>
</dbReference>
<organism evidence="2 3">
    <name type="scientific">Thiorhodococcus mannitoliphagus</name>
    <dbReference type="NCBI Taxonomy" id="329406"/>
    <lineage>
        <taxon>Bacteria</taxon>
        <taxon>Pseudomonadati</taxon>
        <taxon>Pseudomonadota</taxon>
        <taxon>Gammaproteobacteria</taxon>
        <taxon>Chromatiales</taxon>
        <taxon>Chromatiaceae</taxon>
        <taxon>Thiorhodococcus</taxon>
    </lineage>
</organism>
<proteinExistence type="predicted"/>
<evidence type="ECO:0000256" key="1">
    <source>
        <dbReference type="SAM" id="Phobius"/>
    </source>
</evidence>
<protein>
    <submittedName>
        <fullName evidence="2">Uncharacterized protein</fullName>
    </submittedName>
</protein>
<keyword evidence="1" id="KW-0812">Transmembrane</keyword>